<sequence>VIPCSWMPVYSPSWSQARHSRRWRSHTSAFTCLQLPHLSEDRPENHHGLQDVLSFIHPHVVVSVVFLRSSPCGSWPPAVLSPWPAPHLVVDMVEEDMVVGVVDMVAGAVEVDMAAAAAAAAADMAAVDMEAAAAAVDMEAAVAAVDMEAADMVVVDMEAAAAAVDMVAVVVVVVAAVVVAMAAVVVAVDMAAMENKAGNTRRDFEVQQKTLTGLLMLCFHAVILHVK</sequence>
<keyword evidence="1" id="KW-1133">Transmembrane helix</keyword>
<accession>A0A8J5N2L9</accession>
<keyword evidence="3" id="KW-1185">Reference proteome</keyword>
<organism evidence="2 3">
    <name type="scientific">Homarus americanus</name>
    <name type="common">American lobster</name>
    <dbReference type="NCBI Taxonomy" id="6706"/>
    <lineage>
        <taxon>Eukaryota</taxon>
        <taxon>Metazoa</taxon>
        <taxon>Ecdysozoa</taxon>
        <taxon>Arthropoda</taxon>
        <taxon>Crustacea</taxon>
        <taxon>Multicrustacea</taxon>
        <taxon>Malacostraca</taxon>
        <taxon>Eumalacostraca</taxon>
        <taxon>Eucarida</taxon>
        <taxon>Decapoda</taxon>
        <taxon>Pleocyemata</taxon>
        <taxon>Astacidea</taxon>
        <taxon>Nephropoidea</taxon>
        <taxon>Nephropidae</taxon>
        <taxon>Homarus</taxon>
    </lineage>
</organism>
<evidence type="ECO:0000313" key="3">
    <source>
        <dbReference type="Proteomes" id="UP000747542"/>
    </source>
</evidence>
<dbReference type="Proteomes" id="UP000747542">
    <property type="component" value="Unassembled WGS sequence"/>
</dbReference>
<comment type="caution">
    <text evidence="2">The sequence shown here is derived from an EMBL/GenBank/DDBJ whole genome shotgun (WGS) entry which is preliminary data.</text>
</comment>
<reference evidence="2" key="1">
    <citation type="journal article" date="2021" name="Sci. Adv.">
        <title>The American lobster genome reveals insights on longevity, neural, and immune adaptations.</title>
        <authorList>
            <person name="Polinski J.M."/>
            <person name="Zimin A.V."/>
            <person name="Clark K.F."/>
            <person name="Kohn A.B."/>
            <person name="Sadowski N."/>
            <person name="Timp W."/>
            <person name="Ptitsyn A."/>
            <person name="Khanna P."/>
            <person name="Romanova D.Y."/>
            <person name="Williams P."/>
            <person name="Greenwood S.J."/>
            <person name="Moroz L.L."/>
            <person name="Walt D.R."/>
            <person name="Bodnar A.G."/>
        </authorList>
    </citation>
    <scope>NUCLEOTIDE SEQUENCE</scope>
    <source>
        <strain evidence="2">GMGI-L3</strain>
    </source>
</reference>
<gene>
    <name evidence="2" type="ORF">Hamer_G001136</name>
</gene>
<evidence type="ECO:0000313" key="2">
    <source>
        <dbReference type="EMBL" id="KAG7172132.1"/>
    </source>
</evidence>
<feature type="transmembrane region" description="Helical" evidence="1">
    <location>
        <begin position="166"/>
        <end position="188"/>
    </location>
</feature>
<protein>
    <submittedName>
        <fullName evidence="2">Uncharacterized protein</fullName>
    </submittedName>
</protein>
<feature type="non-terminal residue" evidence="2">
    <location>
        <position position="227"/>
    </location>
</feature>
<dbReference type="AlphaFoldDB" id="A0A8J5N2L9"/>
<dbReference type="EMBL" id="JAHLQT010011632">
    <property type="protein sequence ID" value="KAG7172132.1"/>
    <property type="molecule type" value="Genomic_DNA"/>
</dbReference>
<proteinExistence type="predicted"/>
<evidence type="ECO:0000256" key="1">
    <source>
        <dbReference type="SAM" id="Phobius"/>
    </source>
</evidence>
<name>A0A8J5N2L9_HOMAM</name>
<keyword evidence="1" id="KW-0812">Transmembrane</keyword>
<keyword evidence="1" id="KW-0472">Membrane</keyword>